<dbReference type="Pfam" id="PF00582">
    <property type="entry name" value="Usp"/>
    <property type="match status" value="2"/>
</dbReference>
<gene>
    <name evidence="3" type="ORF">DSCA_45270</name>
</gene>
<dbReference type="PANTHER" id="PTHR46268">
    <property type="entry name" value="STRESS RESPONSE PROTEIN NHAX"/>
    <property type="match status" value="1"/>
</dbReference>
<comment type="similarity">
    <text evidence="1">Belongs to the universal stress protein A family.</text>
</comment>
<dbReference type="EMBL" id="AP021874">
    <property type="protein sequence ID" value="BBO70597.1"/>
    <property type="molecule type" value="Genomic_DNA"/>
</dbReference>
<dbReference type="Proteomes" id="UP000427906">
    <property type="component" value="Chromosome"/>
</dbReference>
<dbReference type="RefSeq" id="WP_155318534.1">
    <property type="nucleotide sequence ID" value="NZ_AP021874.1"/>
</dbReference>
<dbReference type="Gene3D" id="3.40.50.620">
    <property type="entry name" value="HUPs"/>
    <property type="match status" value="2"/>
</dbReference>
<dbReference type="OrthoDB" id="5413692at2"/>
<dbReference type="CDD" id="cd00293">
    <property type="entry name" value="USP-like"/>
    <property type="match status" value="2"/>
</dbReference>
<proteinExistence type="inferred from homology"/>
<evidence type="ECO:0000259" key="2">
    <source>
        <dbReference type="Pfam" id="PF00582"/>
    </source>
</evidence>
<dbReference type="SUPFAM" id="SSF52402">
    <property type="entry name" value="Adenine nucleotide alpha hydrolases-like"/>
    <property type="match status" value="2"/>
</dbReference>
<dbReference type="InterPro" id="IPR014729">
    <property type="entry name" value="Rossmann-like_a/b/a_fold"/>
</dbReference>
<keyword evidence="4" id="KW-1185">Reference proteome</keyword>
<evidence type="ECO:0000313" key="3">
    <source>
        <dbReference type="EMBL" id="BBO70597.1"/>
    </source>
</evidence>
<protein>
    <submittedName>
        <fullName evidence="3">Universal stress protein</fullName>
    </submittedName>
</protein>
<accession>A0A5K7Z1C6</accession>
<feature type="domain" description="UspA" evidence="2">
    <location>
        <begin position="20"/>
        <end position="140"/>
    </location>
</feature>
<dbReference type="PANTHER" id="PTHR46268:SF22">
    <property type="entry name" value="SENSOR PROTEIN KDPD-RELATED"/>
    <property type="match status" value="1"/>
</dbReference>
<name>A0A5K7Z1C6_9BACT</name>
<dbReference type="InterPro" id="IPR006015">
    <property type="entry name" value="Universal_stress_UspA"/>
</dbReference>
<evidence type="ECO:0000313" key="4">
    <source>
        <dbReference type="Proteomes" id="UP000427906"/>
    </source>
</evidence>
<dbReference type="PRINTS" id="PR01438">
    <property type="entry name" value="UNVRSLSTRESS"/>
</dbReference>
<dbReference type="AlphaFoldDB" id="A0A5K7Z1C6"/>
<dbReference type="InterPro" id="IPR006016">
    <property type="entry name" value="UspA"/>
</dbReference>
<feature type="domain" description="UspA" evidence="2">
    <location>
        <begin position="166"/>
        <end position="295"/>
    </location>
</feature>
<evidence type="ECO:0000256" key="1">
    <source>
        <dbReference type="ARBA" id="ARBA00008791"/>
    </source>
</evidence>
<organism evidence="3 4">
    <name type="scientific">Desulfosarcina alkanivorans</name>
    <dbReference type="NCBI Taxonomy" id="571177"/>
    <lineage>
        <taxon>Bacteria</taxon>
        <taxon>Pseudomonadati</taxon>
        <taxon>Thermodesulfobacteriota</taxon>
        <taxon>Desulfobacteria</taxon>
        <taxon>Desulfobacterales</taxon>
        <taxon>Desulfosarcinaceae</taxon>
        <taxon>Desulfosarcina</taxon>
    </lineage>
</organism>
<reference evidence="3 4" key="1">
    <citation type="submission" date="2019-11" db="EMBL/GenBank/DDBJ databases">
        <title>Comparative genomics of hydrocarbon-degrading Desulfosarcina strains.</title>
        <authorList>
            <person name="Watanabe M."/>
            <person name="Kojima H."/>
            <person name="Fukui M."/>
        </authorList>
    </citation>
    <scope>NUCLEOTIDE SEQUENCE [LARGE SCALE GENOMIC DNA]</scope>
    <source>
        <strain evidence="3 4">PL12</strain>
    </source>
</reference>
<dbReference type="KEGG" id="dalk:DSCA_45270"/>
<sequence length="295" mass="33933">MRFETLLFHTRFRELAFNSLKTVLELKAAGLKKVVLAHVIPREDVAFVPYGGMLKEDLKRMREEARIKFEDWIRTIDDPQLEFHQRVVVGATNAQILDMAKAERADLIIVGRKKRSTLEKIYVGTHVLDILRRSNVPVLMGKYMVPYQWQGESQMRTNEGIWKRPLLASDWSEPSRRALGATLALKGLVEKIIVIHVLGARRVKNLEPPAVKRLEDESDRRLQSYCRQIEDAGIQGEPHLAMGRTVEEILRMSRDYGATMIVLGRTGKDWFREYWLGGVSHRIAELSELPVLLIP</sequence>